<dbReference type="GO" id="GO:0015920">
    <property type="term" value="P:lipopolysaccharide transport"/>
    <property type="evidence" value="ECO:0007669"/>
    <property type="project" value="TreeGrafter"/>
</dbReference>
<evidence type="ECO:0000256" key="3">
    <source>
        <dbReference type="ARBA" id="ARBA00023139"/>
    </source>
</evidence>
<dbReference type="GO" id="GO:0043165">
    <property type="term" value="P:Gram-negative-bacterium-type cell outer membrane assembly"/>
    <property type="evidence" value="ECO:0007669"/>
    <property type="project" value="InterPro"/>
</dbReference>
<dbReference type="InterPro" id="IPR007485">
    <property type="entry name" value="LPS_assembly_LptE"/>
</dbReference>
<keyword evidence="4" id="KW-0998">Cell outer membrane</keyword>
<name>A0A5S9P422_9GAMM</name>
<accession>A0A5S9P422</accession>
<dbReference type="Proteomes" id="UP000434580">
    <property type="component" value="Unassembled WGS sequence"/>
</dbReference>
<protein>
    <submittedName>
        <fullName evidence="7">LPS-assembly lipoprotein LptE</fullName>
    </submittedName>
</protein>
<dbReference type="OrthoDB" id="5612114at2"/>
<keyword evidence="1 6" id="KW-0732">Signal</keyword>
<dbReference type="EMBL" id="CACSII010000006">
    <property type="protein sequence ID" value="CAA0097931.1"/>
    <property type="molecule type" value="Genomic_DNA"/>
</dbReference>
<dbReference type="Gene3D" id="3.30.160.150">
    <property type="entry name" value="Lipoprotein like domain"/>
    <property type="match status" value="1"/>
</dbReference>
<feature type="signal peptide" evidence="6">
    <location>
        <begin position="1"/>
        <end position="20"/>
    </location>
</feature>
<dbReference type="GO" id="GO:1990351">
    <property type="term" value="C:transporter complex"/>
    <property type="evidence" value="ECO:0007669"/>
    <property type="project" value="TreeGrafter"/>
</dbReference>
<evidence type="ECO:0000313" key="7">
    <source>
        <dbReference type="EMBL" id="CAA0097931.1"/>
    </source>
</evidence>
<dbReference type="AlphaFoldDB" id="A0A5S9P422"/>
<evidence type="ECO:0000313" key="8">
    <source>
        <dbReference type="Proteomes" id="UP000434580"/>
    </source>
</evidence>
<keyword evidence="5 7" id="KW-0449">Lipoprotein</keyword>
<proteinExistence type="predicted"/>
<evidence type="ECO:0000256" key="4">
    <source>
        <dbReference type="ARBA" id="ARBA00023237"/>
    </source>
</evidence>
<dbReference type="GO" id="GO:0001530">
    <property type="term" value="F:lipopolysaccharide binding"/>
    <property type="evidence" value="ECO:0007669"/>
    <property type="project" value="TreeGrafter"/>
</dbReference>
<keyword evidence="2" id="KW-0472">Membrane</keyword>
<evidence type="ECO:0000256" key="2">
    <source>
        <dbReference type="ARBA" id="ARBA00023136"/>
    </source>
</evidence>
<dbReference type="Pfam" id="PF04390">
    <property type="entry name" value="LptE"/>
    <property type="match status" value="1"/>
</dbReference>
<feature type="chain" id="PRO_5030137981" evidence="6">
    <location>
        <begin position="21"/>
        <end position="196"/>
    </location>
</feature>
<dbReference type="GO" id="GO:0019867">
    <property type="term" value="C:outer membrane"/>
    <property type="evidence" value="ECO:0007669"/>
    <property type="project" value="InterPro"/>
</dbReference>
<dbReference type="PANTHER" id="PTHR38098">
    <property type="entry name" value="LPS-ASSEMBLY LIPOPROTEIN LPTE"/>
    <property type="match status" value="1"/>
</dbReference>
<evidence type="ECO:0000256" key="6">
    <source>
        <dbReference type="SAM" id="SignalP"/>
    </source>
</evidence>
<organism evidence="7 8">
    <name type="scientific">BD1-7 clade bacterium</name>
    <dbReference type="NCBI Taxonomy" id="2029982"/>
    <lineage>
        <taxon>Bacteria</taxon>
        <taxon>Pseudomonadati</taxon>
        <taxon>Pseudomonadota</taxon>
        <taxon>Gammaproteobacteria</taxon>
        <taxon>Cellvibrionales</taxon>
        <taxon>Spongiibacteraceae</taxon>
        <taxon>BD1-7 clade</taxon>
    </lineage>
</organism>
<dbReference type="PROSITE" id="PS51257">
    <property type="entry name" value="PROKAR_LIPOPROTEIN"/>
    <property type="match status" value="1"/>
</dbReference>
<dbReference type="PANTHER" id="PTHR38098:SF1">
    <property type="entry name" value="LPS-ASSEMBLY LIPOPROTEIN LPTE"/>
    <property type="match status" value="1"/>
</dbReference>
<evidence type="ECO:0000256" key="5">
    <source>
        <dbReference type="ARBA" id="ARBA00023288"/>
    </source>
</evidence>
<gene>
    <name evidence="7" type="primary">lptE</name>
    <name evidence="7" type="ORF">DPBNPPHM_03568</name>
</gene>
<keyword evidence="3" id="KW-0564">Palmitate</keyword>
<sequence length="196" mass="21839">MTQKIRLTTLIIAACCLLTACGFQLRGNDAYNSALQEFALTGRYKNSDIGKEVTRKAEQYGMTVTSDAAWAIEITNDQFTRMRLTGTQNADTDEFLLKRQITFNLVHRHFEQATADATTPTNGGVAGSETYGPVVSTRQATYQDNQNQILGKNNEENLIRQELLRDLAAQILRQVDRITQNPPDCTEHENSGQPAP</sequence>
<reference evidence="7 8" key="1">
    <citation type="submission" date="2019-11" db="EMBL/GenBank/DDBJ databases">
        <authorList>
            <person name="Holert J."/>
        </authorList>
    </citation>
    <scope>NUCLEOTIDE SEQUENCE [LARGE SCALE GENOMIC DNA]</scope>
    <source>
        <strain evidence="7">BC5_2</strain>
    </source>
</reference>
<evidence type="ECO:0000256" key="1">
    <source>
        <dbReference type="ARBA" id="ARBA00022729"/>
    </source>
</evidence>